<evidence type="ECO:0000256" key="2">
    <source>
        <dbReference type="ARBA" id="ARBA00022833"/>
    </source>
</evidence>
<proteinExistence type="predicted"/>
<dbReference type="OrthoDB" id="3145928at2759"/>
<comment type="caution">
    <text evidence="7">The sequence shown here is derived from an EMBL/GenBank/DDBJ whole genome shotgun (WGS) entry which is preliminary data.</text>
</comment>
<dbReference type="InterPro" id="IPR052360">
    <property type="entry name" value="Transcr_Regulatory_Proteins"/>
</dbReference>
<organism evidence="7 8">
    <name type="scientific">Cyphellophora attinorum</name>
    <dbReference type="NCBI Taxonomy" id="1664694"/>
    <lineage>
        <taxon>Eukaryota</taxon>
        <taxon>Fungi</taxon>
        <taxon>Dikarya</taxon>
        <taxon>Ascomycota</taxon>
        <taxon>Pezizomycotina</taxon>
        <taxon>Eurotiomycetes</taxon>
        <taxon>Chaetothyriomycetidae</taxon>
        <taxon>Chaetothyriales</taxon>
        <taxon>Cyphellophoraceae</taxon>
        <taxon>Cyphellophora</taxon>
    </lineage>
</organism>
<dbReference type="AlphaFoldDB" id="A0A0N1NXY8"/>
<keyword evidence="2" id="KW-0862">Zinc</keyword>
<keyword evidence="5" id="KW-0804">Transcription</keyword>
<name>A0A0N1NXY8_9EURO</name>
<evidence type="ECO:0000256" key="5">
    <source>
        <dbReference type="ARBA" id="ARBA00023163"/>
    </source>
</evidence>
<dbReference type="GO" id="GO:0003677">
    <property type="term" value="F:DNA binding"/>
    <property type="evidence" value="ECO:0007669"/>
    <property type="project" value="UniProtKB-KW"/>
</dbReference>
<accession>A0A0N1NXY8</accession>
<evidence type="ECO:0000256" key="1">
    <source>
        <dbReference type="ARBA" id="ARBA00022723"/>
    </source>
</evidence>
<evidence type="ECO:0008006" key="9">
    <source>
        <dbReference type="Google" id="ProtNLM"/>
    </source>
</evidence>
<dbReference type="VEuPathDB" id="FungiDB:AB675_12172"/>
<keyword evidence="1" id="KW-0479">Metal-binding</keyword>
<dbReference type="GO" id="GO:0046872">
    <property type="term" value="F:metal ion binding"/>
    <property type="evidence" value="ECO:0007669"/>
    <property type="project" value="UniProtKB-KW"/>
</dbReference>
<dbReference type="EMBL" id="LFJN01000019">
    <property type="protein sequence ID" value="KPI38436.1"/>
    <property type="molecule type" value="Genomic_DNA"/>
</dbReference>
<dbReference type="PANTHER" id="PTHR36206">
    <property type="entry name" value="ASPERCRYPTIN BIOSYNTHESIS CLUSTER-SPECIFIC TRANSCRIPTION REGULATOR ATNN-RELATED"/>
    <property type="match status" value="1"/>
</dbReference>
<evidence type="ECO:0000256" key="3">
    <source>
        <dbReference type="ARBA" id="ARBA00023015"/>
    </source>
</evidence>
<protein>
    <recommendedName>
        <fullName evidence="9">Transcription factor domain-containing protein</fullName>
    </recommendedName>
</protein>
<sequence length="413" mass="46452">MTDAAVKNAVLAISTLFEHPLLNAYHPPPVGIVYTDKQRIGLNWYAKAVSSVFTRISIDDELKQIETALLTCLLFTSVEVQQVNIGSTVALLEKGLRLVARYKEVQEGSPSKPAIWVLDLVIPALCRQTIVFGIFGYALSQEAFTILDALVPTGPTTILSLDDVRNDLYAILVRIFNWIQRVTAARPGSEAVRLFLQRERDHMLDWLRSWAERTQSFMETIDNGQHHGAAEVYSVLCCYERVAYLWLSRSLHGHMYNDAEEQHSYMSILSYSEEALKHGSSQSSPSGASVTPFMLELGVMPALVFVGWQCRDIGICRQAVKLMRRCPAQENLLVTELQVDLIQRLIAVEEMRSAETLLHVHGQQEGELVQVPIVDRSLGLPRPGPPILEDEGWRYGTDLFARNSSHRCARHNK</sequence>
<evidence type="ECO:0000256" key="4">
    <source>
        <dbReference type="ARBA" id="ARBA00023125"/>
    </source>
</evidence>
<reference evidence="7 8" key="1">
    <citation type="submission" date="2015-06" db="EMBL/GenBank/DDBJ databases">
        <title>Draft genome of the ant-associated black yeast Phialophora attae CBS 131958.</title>
        <authorList>
            <person name="Moreno L.F."/>
            <person name="Stielow B.J."/>
            <person name="de Hoog S."/>
            <person name="Vicente V.A."/>
            <person name="Weiss V.A."/>
            <person name="de Vries M."/>
            <person name="Cruz L.M."/>
            <person name="Souza E.M."/>
        </authorList>
    </citation>
    <scope>NUCLEOTIDE SEQUENCE [LARGE SCALE GENOMIC DNA]</scope>
    <source>
        <strain evidence="7 8">CBS 131958</strain>
    </source>
</reference>
<keyword evidence="8" id="KW-1185">Reference proteome</keyword>
<dbReference type="RefSeq" id="XP_017998399.1">
    <property type="nucleotide sequence ID" value="XM_018141079.1"/>
</dbReference>
<gene>
    <name evidence="7" type="ORF">AB675_12172</name>
</gene>
<dbReference type="STRING" id="1664694.A0A0N1NXY8"/>
<evidence type="ECO:0000313" key="8">
    <source>
        <dbReference type="Proteomes" id="UP000038010"/>
    </source>
</evidence>
<dbReference type="GeneID" id="28732959"/>
<evidence type="ECO:0000313" key="7">
    <source>
        <dbReference type="EMBL" id="KPI38436.1"/>
    </source>
</evidence>
<evidence type="ECO:0000256" key="6">
    <source>
        <dbReference type="ARBA" id="ARBA00023242"/>
    </source>
</evidence>
<keyword evidence="3" id="KW-0805">Transcription regulation</keyword>
<keyword evidence="4" id="KW-0238">DNA-binding</keyword>
<dbReference type="PANTHER" id="PTHR36206:SF12">
    <property type="entry name" value="ASPERCRYPTIN BIOSYNTHESIS CLUSTER-SPECIFIC TRANSCRIPTION REGULATOR ATNN-RELATED"/>
    <property type="match status" value="1"/>
</dbReference>
<keyword evidence="6" id="KW-0539">Nucleus</keyword>
<dbReference type="Proteomes" id="UP000038010">
    <property type="component" value="Unassembled WGS sequence"/>
</dbReference>